<evidence type="ECO:0000313" key="2">
    <source>
        <dbReference type="Proteomes" id="UP000006237"/>
    </source>
</evidence>
<proteinExistence type="predicted"/>
<keyword evidence="2" id="KW-1185">Reference proteome</keyword>
<dbReference type="EMBL" id="ACHF01000109">
    <property type="protein sequence ID" value="EEI62391.1"/>
    <property type="molecule type" value="Genomic_DNA"/>
</dbReference>
<gene>
    <name evidence="1" type="ORF">HMPREF0293_2112</name>
</gene>
<organism evidence="1 2">
    <name type="scientific">Corynebacterium glucuronolyticum ATCC 51866</name>
    <dbReference type="NCBI Taxonomy" id="548478"/>
    <lineage>
        <taxon>Bacteria</taxon>
        <taxon>Bacillati</taxon>
        <taxon>Actinomycetota</taxon>
        <taxon>Actinomycetes</taxon>
        <taxon>Mycobacteriales</taxon>
        <taxon>Corynebacteriaceae</taxon>
        <taxon>Corynebacterium</taxon>
    </lineage>
</organism>
<reference evidence="1 2" key="1">
    <citation type="submission" date="2009-01" db="EMBL/GenBank/DDBJ databases">
        <authorList>
            <person name="Qin X."/>
            <person name="Bachman B."/>
            <person name="Battles P."/>
            <person name="Bell A."/>
            <person name="Bess C."/>
            <person name="Bickham C."/>
            <person name="Chaboub L."/>
            <person name="Chen D."/>
            <person name="Coyle M."/>
            <person name="Deiros D.R."/>
            <person name="Dinh H."/>
            <person name="Forbes L."/>
            <person name="Fowler G."/>
            <person name="Francisco L."/>
            <person name="Fu Q."/>
            <person name="Gubbala S."/>
            <person name="Hale W."/>
            <person name="Han Y."/>
            <person name="Hemphill L."/>
            <person name="Highlander S.K."/>
            <person name="Hirani K."/>
            <person name="Hogues M."/>
            <person name="Jackson L."/>
            <person name="Jakkamsetti A."/>
            <person name="Javaid M."/>
            <person name="Jiang H."/>
            <person name="Korchina V."/>
            <person name="Kovar C."/>
            <person name="Lara F."/>
            <person name="Lee S."/>
            <person name="Mata R."/>
            <person name="Mathew T."/>
            <person name="Moen C."/>
            <person name="Morales K."/>
            <person name="Munidasa M."/>
            <person name="Nazareth L."/>
            <person name="Ngo R."/>
            <person name="Nguyen L."/>
            <person name="Okwuonu G."/>
            <person name="Ongeri F."/>
            <person name="Patil S."/>
            <person name="Petrosino J."/>
            <person name="Pham C."/>
            <person name="Pham P."/>
            <person name="Pu L.-L."/>
            <person name="Puazo M."/>
            <person name="Raj R."/>
            <person name="Reid J."/>
            <person name="Rouhana J."/>
            <person name="Saada N."/>
            <person name="Shang Y."/>
            <person name="Simmons D."/>
            <person name="Thornton R."/>
            <person name="Warren J."/>
            <person name="Weissenberger G."/>
            <person name="Zhang J."/>
            <person name="Zhang L."/>
            <person name="Zhou C."/>
            <person name="Zhu D."/>
            <person name="Muzny D."/>
            <person name="Worley K."/>
            <person name="Gibbs R."/>
        </authorList>
    </citation>
    <scope>NUCLEOTIDE SEQUENCE [LARGE SCALE GENOMIC DNA]</scope>
    <source>
        <strain evidence="1 2">ATCC 51866</strain>
    </source>
</reference>
<name>A0ABP2DSH7_9CORY</name>
<evidence type="ECO:0000313" key="1">
    <source>
        <dbReference type="EMBL" id="EEI62391.1"/>
    </source>
</evidence>
<accession>A0ABP2DSH7</accession>
<comment type="caution">
    <text evidence="1">The sequence shown here is derived from an EMBL/GenBank/DDBJ whole genome shotgun (WGS) entry which is preliminary data.</text>
</comment>
<sequence>MPLVLALRQSGLGYNRVKPVFELTKRNDTPANRENIGVQAKE</sequence>
<protein>
    <submittedName>
        <fullName evidence="1">Uncharacterized protein</fullName>
    </submittedName>
</protein>
<dbReference type="Proteomes" id="UP000006237">
    <property type="component" value="Unassembled WGS sequence"/>
</dbReference>